<reference evidence="1 2" key="1">
    <citation type="submission" date="2018-02" db="EMBL/GenBank/DDBJ databases">
        <title>The draft genome of Sphingobacterium sp. 5JN-11.</title>
        <authorList>
            <person name="Liu L."/>
            <person name="Li L."/>
            <person name="Liang L."/>
            <person name="Zhang X."/>
            <person name="Wang T."/>
        </authorList>
    </citation>
    <scope>NUCLEOTIDE SEQUENCE [LARGE SCALE GENOMIC DNA]</scope>
    <source>
        <strain evidence="1 2">5JN-11</strain>
    </source>
</reference>
<dbReference type="OrthoDB" id="1132102at2"/>
<comment type="caution">
    <text evidence="1">The sequence shown here is derived from an EMBL/GenBank/DDBJ whole genome shotgun (WGS) entry which is preliminary data.</text>
</comment>
<accession>A0A2S9J7Q8</accession>
<evidence type="ECO:0000313" key="1">
    <source>
        <dbReference type="EMBL" id="PRD48780.1"/>
    </source>
</evidence>
<dbReference type="AlphaFoldDB" id="A0A2S9J7Q8"/>
<keyword evidence="1" id="KW-0418">Kinase</keyword>
<evidence type="ECO:0000313" key="2">
    <source>
        <dbReference type="Proteomes" id="UP000239711"/>
    </source>
</evidence>
<name>A0A2S9J7Q8_9SPHI</name>
<keyword evidence="1" id="KW-0808">Transferase</keyword>
<proteinExistence type="predicted"/>
<dbReference type="GO" id="GO:0016301">
    <property type="term" value="F:kinase activity"/>
    <property type="evidence" value="ECO:0007669"/>
    <property type="project" value="UniProtKB-KW"/>
</dbReference>
<sequence>MSSHHIIRENQEPALIVAAYEALDEEYMGQLLEWSPTIIANDDTIDFFLAANIKVDVVFSVKEITYPQEQIRTFQIKNGFIPDALDYLIQNDHEAVNIVCDGPEDILASYCTLINIVVLSHRIRYVYVRDRYEKWKEAGARMFAPETQLKSLLGLKHINPNEFVTERDGFIYLEFNTDEHVRIAEDI</sequence>
<keyword evidence="2" id="KW-1185">Reference proteome</keyword>
<organism evidence="1 2">
    <name type="scientific">Sphingobacterium haloxyli</name>
    <dbReference type="NCBI Taxonomy" id="2100533"/>
    <lineage>
        <taxon>Bacteria</taxon>
        <taxon>Pseudomonadati</taxon>
        <taxon>Bacteroidota</taxon>
        <taxon>Sphingobacteriia</taxon>
        <taxon>Sphingobacteriales</taxon>
        <taxon>Sphingobacteriaceae</taxon>
        <taxon>Sphingobacterium</taxon>
    </lineage>
</organism>
<protein>
    <submittedName>
        <fullName evidence="1">Thiamine diphosphokinase</fullName>
    </submittedName>
</protein>
<gene>
    <name evidence="1" type="ORF">C5745_02225</name>
</gene>
<dbReference type="EMBL" id="PVBQ01000002">
    <property type="protein sequence ID" value="PRD48780.1"/>
    <property type="molecule type" value="Genomic_DNA"/>
</dbReference>
<dbReference type="RefSeq" id="WP_105715348.1">
    <property type="nucleotide sequence ID" value="NZ_PVBQ01000002.1"/>
</dbReference>
<dbReference type="Proteomes" id="UP000239711">
    <property type="component" value="Unassembled WGS sequence"/>
</dbReference>